<feature type="signal peptide" evidence="1">
    <location>
        <begin position="1"/>
        <end position="28"/>
    </location>
</feature>
<protein>
    <submittedName>
        <fullName evidence="2">Uncharacterized protein</fullName>
    </submittedName>
</protein>
<name>V6DG76_9BACT</name>
<gene>
    <name evidence="2" type="ORF">BABL1_gene_464</name>
</gene>
<dbReference type="EMBL" id="HG793133">
    <property type="protein sequence ID" value="CDK30554.1"/>
    <property type="molecule type" value="Genomic_DNA"/>
</dbReference>
<dbReference type="STRING" id="673862.BABL1_gene_464"/>
<evidence type="ECO:0000313" key="2">
    <source>
        <dbReference type="EMBL" id="CDK30554.1"/>
    </source>
</evidence>
<accession>V6DG76</accession>
<proteinExistence type="predicted"/>
<dbReference type="AlphaFoldDB" id="V6DG76"/>
<evidence type="ECO:0000256" key="1">
    <source>
        <dbReference type="SAM" id="SignalP"/>
    </source>
</evidence>
<evidence type="ECO:0000313" key="3">
    <source>
        <dbReference type="Proteomes" id="UP000018769"/>
    </source>
</evidence>
<dbReference type="RefSeq" id="WP_023791862.1">
    <property type="nucleotide sequence ID" value="NC_023003.1"/>
</dbReference>
<dbReference type="Proteomes" id="UP000018769">
    <property type="component" value="Chromosome I"/>
</dbReference>
<keyword evidence="1" id="KW-0732">Signal</keyword>
<sequence length="325" mass="38783">MFNFNKLRAIYQFITITLCLLLHGICNANNFQDIENLLQKFKRPITILEVTDNSIEYTLKCASKFNKSVCIVLFLGKDYKRVIHEIKRSHLHNIVLLNPTNINYKDIDILSKCEHFDISIIHNYCFNIFDNFYNVLNCFTRLGDYVFFEINDPKIQKMFSEHKNIKLVNNLHSDRKLFLSNMKKTKLELARFTQGHRPYQATQNYEIYSDFKQKLFNKKLLDKPINWTPGINLVTFVMLRGLYPQSQIIYENIQSMKDQIPYHNDLMIGNMVIQGYKIQPIDFKDKRRNANMDRCINRALRVFEQNSTRLKNPLACMEQYYKRKK</sequence>
<reference evidence="2 3" key="1">
    <citation type="journal article" date="2015" name="Biol. Direct">
        <title>Babela massiliensis, a representative of a widespread bacterial phylum with unusual adaptations to parasitism in amoebae.</title>
        <authorList>
            <person name="Pagnier I."/>
            <person name="Yutin N."/>
            <person name="Croce O."/>
            <person name="Makarova K.S."/>
            <person name="Wolf Y.I."/>
            <person name="Benamar S."/>
            <person name="Raoult D."/>
            <person name="Koonin E.V."/>
            <person name="La Scola B."/>
        </authorList>
    </citation>
    <scope>NUCLEOTIDE SEQUENCE [LARGE SCALE GENOMIC DNA]</scope>
    <source>
        <strain evidence="3">BABL1</strain>
    </source>
</reference>
<organism evidence="2 3">
    <name type="scientific">Candidatus Babela massiliensis</name>
    <dbReference type="NCBI Taxonomy" id="673862"/>
    <lineage>
        <taxon>Bacteria</taxon>
        <taxon>Candidatus Babelota</taxon>
        <taxon>Candidatus Babeliae</taxon>
        <taxon>Candidatus Babeliales</taxon>
        <taxon>Candidatus Babeliaceae</taxon>
        <taxon>Candidatus Babela</taxon>
    </lineage>
</organism>
<dbReference type="HOGENOM" id="CLU_854396_0_0_7"/>
<dbReference type="KEGG" id="dpb:BABL1_gene_464"/>
<feature type="chain" id="PRO_5004744515" evidence="1">
    <location>
        <begin position="29"/>
        <end position="325"/>
    </location>
</feature>
<keyword evidence="3" id="KW-1185">Reference proteome</keyword>